<evidence type="ECO:0000256" key="1">
    <source>
        <dbReference type="ARBA" id="ARBA00023002"/>
    </source>
</evidence>
<dbReference type="SUPFAM" id="SSF51735">
    <property type="entry name" value="NAD(P)-binding Rossmann-fold domains"/>
    <property type="match status" value="1"/>
</dbReference>
<organism evidence="4 5">
    <name type="scientific">Mycobacterium pinniadriaticum</name>
    <dbReference type="NCBI Taxonomy" id="2994102"/>
    <lineage>
        <taxon>Bacteria</taxon>
        <taxon>Bacillati</taxon>
        <taxon>Actinomycetota</taxon>
        <taxon>Actinomycetes</taxon>
        <taxon>Mycobacteriales</taxon>
        <taxon>Mycobacteriaceae</taxon>
        <taxon>Mycobacterium</taxon>
    </lineage>
</organism>
<evidence type="ECO:0000256" key="2">
    <source>
        <dbReference type="ARBA" id="ARBA00023027"/>
    </source>
</evidence>
<keyword evidence="1" id="KW-0560">Oxidoreductase</keyword>
<name>A0ABT3S7J0_9MYCO</name>
<dbReference type="Gene3D" id="3.40.50.720">
    <property type="entry name" value="NAD(P)-binding Rossmann-like Domain"/>
    <property type="match status" value="2"/>
</dbReference>
<dbReference type="SUPFAM" id="SSF52283">
    <property type="entry name" value="Formate/glycerate dehydrogenase catalytic domain-like"/>
    <property type="match status" value="1"/>
</dbReference>
<accession>A0ABT3S7J0</accession>
<dbReference type="EMBL" id="JAPJDO010000001">
    <property type="protein sequence ID" value="MCX2935461.1"/>
    <property type="molecule type" value="Genomic_DNA"/>
</dbReference>
<evidence type="ECO:0000313" key="5">
    <source>
        <dbReference type="Proteomes" id="UP001300745"/>
    </source>
</evidence>
<dbReference type="PANTHER" id="PTHR43333">
    <property type="entry name" value="2-HACID_DH_C DOMAIN-CONTAINING PROTEIN"/>
    <property type="match status" value="1"/>
</dbReference>
<keyword evidence="5" id="KW-1185">Reference proteome</keyword>
<reference evidence="4 5" key="1">
    <citation type="submission" date="2022-11" db="EMBL/GenBank/DDBJ databases">
        <title>Mycobacterium sp. nov.</title>
        <authorList>
            <person name="Papic B."/>
            <person name="Spicic S."/>
            <person name="Duvnjak S."/>
        </authorList>
    </citation>
    <scope>NUCLEOTIDE SEQUENCE [LARGE SCALE GENOMIC DNA]</scope>
    <source>
        <strain evidence="4 5">CVI_P4</strain>
    </source>
</reference>
<keyword evidence="2" id="KW-0520">NAD</keyword>
<dbReference type="CDD" id="cd05300">
    <property type="entry name" value="2-Hacid_dh_1"/>
    <property type="match status" value="1"/>
</dbReference>
<dbReference type="Pfam" id="PF02826">
    <property type="entry name" value="2-Hacid_dh_C"/>
    <property type="match status" value="1"/>
</dbReference>
<dbReference type="Proteomes" id="UP001300745">
    <property type="component" value="Unassembled WGS sequence"/>
</dbReference>
<dbReference type="InterPro" id="IPR036291">
    <property type="entry name" value="NAD(P)-bd_dom_sf"/>
</dbReference>
<protein>
    <submittedName>
        <fullName evidence="4">D-2-hydroxyacid dehydrogenase</fullName>
    </submittedName>
</protein>
<evidence type="ECO:0000313" key="4">
    <source>
        <dbReference type="EMBL" id="MCX2935461.1"/>
    </source>
</evidence>
<dbReference type="PANTHER" id="PTHR43333:SF1">
    <property type="entry name" value="D-ISOMER SPECIFIC 2-HYDROXYACID DEHYDROGENASE NAD-BINDING DOMAIN-CONTAINING PROTEIN"/>
    <property type="match status" value="1"/>
</dbReference>
<dbReference type="InterPro" id="IPR006140">
    <property type="entry name" value="D-isomer_DH_NAD-bd"/>
</dbReference>
<sequence>MLVITESDPELPPPPLELIPADVEVVAVGATPTDEQLAAAQVVYIWDHRFADLGSLLRRAPKVRWVHAASVGVNRLLCPEIHDVVLTNSRGVFDIPIAEWVMAAVLSHTKGFTESWALQREHRWRHRMTGRLAGTRAAVVGTGSIGRAIAERLMRLDVDVTLVGRAAATDPQFGTVRASADLVLVAAEVDLLVLAAPLTTATTALVGAEVLTALGPNGFLVNVGRGPTVVETDLVDALHAGTIAGAALDVFEVEPLPEESCLWSMPNVFVSPHMSGDYIGFEGDMMAMFTSNLTRWLRGEPLHNIVDPTVGYVPS</sequence>
<proteinExistence type="predicted"/>
<comment type="caution">
    <text evidence="4">The sequence shown here is derived from an EMBL/GenBank/DDBJ whole genome shotgun (WGS) entry which is preliminary data.</text>
</comment>
<feature type="domain" description="D-isomer specific 2-hydroxyacid dehydrogenase NAD-binding" evidence="3">
    <location>
        <begin position="102"/>
        <end position="275"/>
    </location>
</feature>
<gene>
    <name evidence="4" type="ORF">ORI27_02005</name>
</gene>
<evidence type="ECO:0000259" key="3">
    <source>
        <dbReference type="Pfam" id="PF02826"/>
    </source>
</evidence>
<dbReference type="RefSeq" id="WP_265994462.1">
    <property type="nucleotide sequence ID" value="NZ_JAPJDN010000001.1"/>
</dbReference>